<gene>
    <name evidence="1" type="ORF">S01H1_32396</name>
</gene>
<organism evidence="1">
    <name type="scientific">marine sediment metagenome</name>
    <dbReference type="NCBI Taxonomy" id="412755"/>
    <lineage>
        <taxon>unclassified sequences</taxon>
        <taxon>metagenomes</taxon>
        <taxon>ecological metagenomes</taxon>
    </lineage>
</organism>
<protein>
    <submittedName>
        <fullName evidence="1">Uncharacterized protein</fullName>
    </submittedName>
</protein>
<sequence>MRPDPTITYLYYLYLYYLDEVDGKEWLSGIDGVLRLKVSGLRDSLQTLHKRE</sequence>
<accession>X0UUD0</accession>
<dbReference type="EMBL" id="BARS01020053">
    <property type="protein sequence ID" value="GAG02827.1"/>
    <property type="molecule type" value="Genomic_DNA"/>
</dbReference>
<evidence type="ECO:0000313" key="1">
    <source>
        <dbReference type="EMBL" id="GAG02827.1"/>
    </source>
</evidence>
<comment type="caution">
    <text evidence="1">The sequence shown here is derived from an EMBL/GenBank/DDBJ whole genome shotgun (WGS) entry which is preliminary data.</text>
</comment>
<reference evidence="1" key="1">
    <citation type="journal article" date="2014" name="Front. Microbiol.">
        <title>High frequency of phylogenetically diverse reductive dehalogenase-homologous genes in deep subseafloor sedimentary metagenomes.</title>
        <authorList>
            <person name="Kawai M."/>
            <person name="Futagami T."/>
            <person name="Toyoda A."/>
            <person name="Takaki Y."/>
            <person name="Nishi S."/>
            <person name="Hori S."/>
            <person name="Arai W."/>
            <person name="Tsubouchi T."/>
            <person name="Morono Y."/>
            <person name="Uchiyama I."/>
            <person name="Ito T."/>
            <person name="Fujiyama A."/>
            <person name="Inagaki F."/>
            <person name="Takami H."/>
        </authorList>
    </citation>
    <scope>NUCLEOTIDE SEQUENCE</scope>
    <source>
        <strain evidence="1">Expedition CK06-06</strain>
    </source>
</reference>
<name>X0UUD0_9ZZZZ</name>
<proteinExistence type="predicted"/>
<dbReference type="AlphaFoldDB" id="X0UUD0"/>